<dbReference type="PANTHER" id="PTHR34105:SF1">
    <property type="entry name" value="PROLINE-, GLUTAMIC ACID- AND LEUCINE-RICH PROTEIN 1"/>
    <property type="match status" value="1"/>
</dbReference>
<dbReference type="OrthoDB" id="20900at2759"/>
<feature type="non-terminal residue" evidence="3">
    <location>
        <position position="99"/>
    </location>
</feature>
<evidence type="ECO:0000256" key="1">
    <source>
        <dbReference type="SAM" id="MobiDB-lite"/>
    </source>
</evidence>
<dbReference type="Pfam" id="PF08166">
    <property type="entry name" value="PELP1_HEAT"/>
    <property type="match status" value="1"/>
</dbReference>
<feature type="domain" description="PELP1 middle" evidence="2">
    <location>
        <begin position="2"/>
        <end position="53"/>
    </location>
</feature>
<accession>A0A7K6D2H8</accession>
<comment type="caution">
    <text evidence="3">The sequence shown here is derived from an EMBL/GenBank/DDBJ whole genome shotgun (WGS) entry which is preliminary data.</text>
</comment>
<dbReference type="Proteomes" id="UP000571324">
    <property type="component" value="Unassembled WGS sequence"/>
</dbReference>
<dbReference type="GO" id="GO:0005634">
    <property type="term" value="C:nucleus"/>
    <property type="evidence" value="ECO:0007669"/>
    <property type="project" value="TreeGrafter"/>
</dbReference>
<reference evidence="3 4" key="1">
    <citation type="submission" date="2019-09" db="EMBL/GenBank/DDBJ databases">
        <title>Bird 10,000 Genomes (B10K) Project - Family phase.</title>
        <authorList>
            <person name="Zhang G."/>
        </authorList>
    </citation>
    <scope>NUCLEOTIDE SEQUENCE [LARGE SCALE GENOMIC DNA]</scope>
    <source>
        <strain evidence="3">B10K-DU-029-52</strain>
    </source>
</reference>
<dbReference type="InterPro" id="IPR012980">
    <property type="entry name" value="PELP1_middle"/>
</dbReference>
<keyword evidence="4" id="KW-1185">Reference proteome</keyword>
<name>A0A7K6D2H8_9PASS</name>
<dbReference type="GO" id="GO:0006364">
    <property type="term" value="P:rRNA processing"/>
    <property type="evidence" value="ECO:0007669"/>
    <property type="project" value="TreeGrafter"/>
</dbReference>
<dbReference type="PANTHER" id="PTHR34105">
    <property type="entry name" value="PROLINE-, GLUTAMIC ACID- AND LEUCINE-RICH PROTEIN 1"/>
    <property type="match status" value="1"/>
</dbReference>
<evidence type="ECO:0000259" key="2">
    <source>
        <dbReference type="Pfam" id="PF08166"/>
    </source>
</evidence>
<feature type="region of interest" description="Disordered" evidence="1">
    <location>
        <begin position="49"/>
        <end position="84"/>
    </location>
</feature>
<evidence type="ECO:0000313" key="3">
    <source>
        <dbReference type="EMBL" id="NWV20480.1"/>
    </source>
</evidence>
<gene>
    <name evidence="3" type="primary">Pelp1</name>
    <name evidence="3" type="ORF">ORISOL_R15481</name>
</gene>
<evidence type="ECO:0000313" key="4">
    <source>
        <dbReference type="Proteomes" id="UP000571324"/>
    </source>
</evidence>
<protein>
    <submittedName>
        <fullName evidence="3">PELP1 protein</fullName>
    </submittedName>
</protein>
<dbReference type="AlphaFoldDB" id="A0A7K6D2H8"/>
<sequence length="99" mass="10189">AVRTRLCRVLEPWAQVSGAASGLLQGPGAHSELLLAHLLSDISPPCEALKARAEPRPSAPKRPKLGEGLEAVPPQRKGEPAANSDTCAAALAGTAPNRP</sequence>
<proteinExistence type="predicted"/>
<feature type="non-terminal residue" evidence="3">
    <location>
        <position position="1"/>
    </location>
</feature>
<dbReference type="EMBL" id="VZRL01002168">
    <property type="protein sequence ID" value="NWV20480.1"/>
    <property type="molecule type" value="Genomic_DNA"/>
</dbReference>
<organism evidence="3 4">
    <name type="scientific">Origma solitaria</name>
    <dbReference type="NCBI Taxonomy" id="720586"/>
    <lineage>
        <taxon>Eukaryota</taxon>
        <taxon>Metazoa</taxon>
        <taxon>Chordata</taxon>
        <taxon>Craniata</taxon>
        <taxon>Vertebrata</taxon>
        <taxon>Euteleostomi</taxon>
        <taxon>Archelosauria</taxon>
        <taxon>Archosauria</taxon>
        <taxon>Dinosauria</taxon>
        <taxon>Saurischia</taxon>
        <taxon>Theropoda</taxon>
        <taxon>Coelurosauria</taxon>
        <taxon>Aves</taxon>
        <taxon>Neognathae</taxon>
        <taxon>Neoaves</taxon>
        <taxon>Telluraves</taxon>
        <taxon>Australaves</taxon>
        <taxon>Passeriformes</taxon>
        <taxon>Meliphagoidea</taxon>
        <taxon>Acanthizidae</taxon>
        <taxon>Origma</taxon>
    </lineage>
</organism>